<feature type="compositionally biased region" description="Polar residues" evidence="1">
    <location>
        <begin position="1910"/>
        <end position="1919"/>
    </location>
</feature>
<feature type="region of interest" description="Disordered" evidence="1">
    <location>
        <begin position="2817"/>
        <end position="2856"/>
    </location>
</feature>
<protein>
    <submittedName>
        <fullName evidence="2">Uncharacterized protein</fullName>
    </submittedName>
</protein>
<feature type="region of interest" description="Disordered" evidence="1">
    <location>
        <begin position="601"/>
        <end position="620"/>
    </location>
</feature>
<feature type="region of interest" description="Disordered" evidence="1">
    <location>
        <begin position="2686"/>
        <end position="2710"/>
    </location>
</feature>
<proteinExistence type="predicted"/>
<feature type="region of interest" description="Disordered" evidence="1">
    <location>
        <begin position="2620"/>
        <end position="2644"/>
    </location>
</feature>
<sequence>MAERWTSNDMETDSDYLSSSEDDLAKECDCGDVPIYRFLSIDSLLTDFSYDHHKSSSANTREELEEVCIPEDLPPLSGHFGMEQSPLCRKNKASYDSDYNDQKTDDRKHRKRGDRRHVKKFKSNDNVLRKVKILNDGPKLSSKHKSTKRKNHFHYREKLERKRQFFRRRTEQKRYRHIVYDKLSRVEMQSIMLITKSNYDLRRSDNAKVARKSASVTACCPGIFRLHSGLALVRLLQSRFKIIRKNQEKNTRHVLKDPWQENDYLVRWSQYMKVPQLKPRGLKHLRNLTATEKDLVARRFCQRNPPAFLRDKLWYAINAKNINFSDMVNVTYSSKRDSESDTIAKNRLLRHVIQYMEILQTYPELSLPLKTLRRSERRSDNSISDLNDALWKSRETEGRVIRSALSNRKSVRREMRCSARYFLRRSHFSLRALLKDRDFMYISKRRKQKHKATKDSSSKLKQNKNDIKSAAGENTTQCSHTYNNISQKMATKRMARSPDRKHTVSYHKISSRCSKKRLKSVVKKSGETVARTGSSLFISCHGKGTPMESREFRRNESPVAEYRSSSASTSRDSFLSEFSWRFQREENKKVLAFENSEEKKTESLDFEKNRSRKRKESLSSTATIYKTPKHIEIPCDYRATHQSLYDSLSRQVLEESNSDDPRLVAAKQRMEKMYTNGKQETVRVSGFEGEGNIVECKNGESCQDIKSFVTDHNTEDLKYNNSFSLMDFESRKYNSDSKPKEVEDSKQKNEGSSPPIDKNDALRFPNFAETHEELIGDRETHDETTRLRFIEEQPEKIDLFPFVKCVPSVSSTVSSGIGLRRLLQPRITTLLTKQNTLDIIDDLCTLVRPISPLELNDEVRNCKWVAANETFGSGIPTPGKKALSFSPILSIDNSFQQSSSCSTRVIQTERNENTHLSKEVCVFSLAATNSLEYQMHGVTALQIIGAPQSEGILNTDTKNQQKNGNIRIVSFSHKPCIHDQNFKQEVSEHLYKKGDESNCFIPNNNLNSILSDKNLKKCQIKQYGGELSQCLKSKSLYDHSRLFSKNENLTKNESCLETLGNETLLQESSVGATDYCYVVEEAVSCKQGVRNVAPIRYKMGQHITKMIGEIGNKETKSIKIHFLSTPAQNSPPYKTDERVPRGANEDLFSHSLGSAFKTPLVSQPCMNIDNVSMNPNICYFLTAEENKNYMVEFSCSTADPKTTLHAHLNFSNNHGSESSERNKATSEPTPLRNLEDSFDTNPERDAATIISNLDYLCDNISTPIVLRASDRVYHVSNAPNVDQEATGMPFEHVLSTATSLHNQANLSSCTSSSVDISNSAYQKIHLDSKNLAEDLAAFNIDIQNESGRGQDLLSLAMQTAGLTDSEIESFLISDSAVESFLINECELPLEALLSSNKSDFTANQQNEARNIYESPPFFFNDSSNDENKLNLLHCISSNEGESSKAMNSRPASHIQLDTCPGTSMHTEDRIFSLKVPSFEETMGECEITRKQMKTCSNTSDSDVEVHDTNFLDIHNEILEAKTPICHFLDLPQNSDNQKPLNTNTNEIQEVHNHFEPLLEANLFEIQSYSANIIYKMNSTESHQREAQDRKFLPQCSTSLSWPSFESEFHDVRATILDGSGVDFCDHNKAGTQILKSNSVGKNDSKDISEIFDHNSLPDNLMRENPEESKDGNNDKGSGNNVRTTNKRLDNTTKLDLTELCQTDLVPSGTNFYLSSCSQDCHELIHPCIEKEALPYVYRSLPRRSGRHNITRPQDKRTSPPQAKAAFKARNIIQFDKMKSSSKNDRSEKKTDRNQLQLSTTKSSCARSNKEKFSKSTETRQQRKSHIEGKGIKSGSVKNCTSDIKSNNINKCKFSSRYSSRRKNRALTPEAKETEALSEAPKPETPYTRNPLHTSKSPQRILKKKKHQRASSKCNETNSSLAEKHIQNEMCAAELFTQQLLSSTPGFLKKVSPTVRDVLQPPLKVDKISTKFFSPLSISRRRLTKFSGLLPSKMLSQGEKNWPVNYRDSNNNNSDEYSEVLEIDKLLSTATFDEIAKLEKNINIYRESMIQTNHMQDQRLMSKKFANETDNDDKNSDCSVAAGGRRETRTVMCPKEQCLEQILREITCAEKGNDKSFCEKKKIPSNLRKKLYRIEQLPGNKARVILTKGEKDMLQHDEGFARKHVSSKKSKKKQCILMCFRADKGQDSKVNEKHIGKGRMSCNIMSKCYIMHLISNQSQRVNRKMSTHNRGRRRNNSNYFYYVNSMARNRNNCIHTCDITKSSSLIERNNSINHHDNSDCDGDKNNNNDTESDSIDQFEKEKTECKTNKAEKPMSTSLLKKNDDLWRQRGAVTQAAPCSEENMKDVHAARRKFKQINSKLARIHGMQSSGSGTRSTPTLMFSKLLAHDNHSMRSEDEALNRTIDFTQKQQSGIYGQKGETVFPSTSSKHHFRANGFDVTKGHTIGEGKHDFLKTRERESISLRSKSRVSVSTKGETGSPKIHEINTQNIVNLEKKGFKGFPTTRKIERVCTPSSFKGLRSGEGAFSRYSREFSGSARSKTNQEESDKAKNSLQRRKLSKCSSSTAARSMDAGLARFVERLNSDYGQQLAVNKPQSKGKLEQLCSRYLETFKTRKELEDKLMGGSGDSFNRDGVRKTKDKNARSHGIWQARERKKISLAEPRDFIMTSEKKRNHVSEEAEVPLWGKNKNENMKRSGLDGAQKQMNKRTVGDYGPRQCKATYVNKNKIPSVASGRQNPPVDTFARSLSETHPKFASTLLENAGERITPRAKSASELRPNLKESVERLSSHPNSPLARLQHDINMWESSFGKSFSLNMSKNKANAASRCPVSRPPKSSTTNRVPPSRTRHRSSVPEPVERLSRCKKLEVSRSNEETLSNLPNISNEVNRSVNGDVTGSVESRDKKINTFFGSLLDLINQKERGKKDKAEKCVTPEPEKQNPYKSPRLQAVDRAGSSKVGSMYRSMLDSVKSKRSSFMVDLDEHLKIPPLSDFEDMTESSEVLLSLPKLVSQPNVKNKMHTQDPVFKSVKEQCTSDQHTSNSESVKVSSRTHSTESELSSAIVEGENLHILSNSSLDIPPGEMNHLQRPLKHFPKSGTKRDEPLYSELEFTEAKETQIIKNENHLSHTSTQGNILFSELNKGQTFPQLSDDNTTRLRPTRVIATSPPKVASKLVVNTDTIVSGDFVNGHESGSTESRNRGGGGGDSGGGDYSCDIDGCDNDFRQDAPVKGNANGSEDTSLVAGLNLSLQQETYTKTQILIEKSPLYKDGAVESCISDVGVHSEASCSGETNLALHTSFEDESISWTSTGLDDFGKCDNQEQMPKNESQVLHDICQANDFTISNKTEMEGHDYSNGQCIYLNEKDKCVDNNKSRGQAQLSIQESDNAGIRRYNFGSAKVFSDEDKSPLYTDETYGAKFEHQSQITDASESNHNIISEIRDANCRETDGFACLHNQFEIKSLDMLEQQAEQDFKAVYKNSHSASKSRKASKFSHRSREIDRAECDQFTSIKSTQNQCSMRRGNDWSMDNLYSPESYKYSVSNISVVSHADEYCNNDHLYTQETFIGDSALSIGTYDLVNSYGLHSTGISHATESKTLDSFYNTENSVSRQPSDIPWDKLAATPVTRSYGQLPFSAFGSLRRSRGYSYLTPIEEESEEEQRSN</sequence>
<feature type="region of interest" description="Disordered" evidence="1">
    <location>
        <begin position="1207"/>
        <end position="1240"/>
    </location>
</feature>
<feature type="region of interest" description="Disordered" evidence="1">
    <location>
        <begin position="1743"/>
        <end position="1839"/>
    </location>
</feature>
<feature type="region of interest" description="Disordered" evidence="1">
    <location>
        <begin position="445"/>
        <end position="477"/>
    </location>
</feature>
<evidence type="ECO:0000256" key="1">
    <source>
        <dbReference type="SAM" id="MobiDB-lite"/>
    </source>
</evidence>
<feature type="compositionally biased region" description="Basic and acidic residues" evidence="1">
    <location>
        <begin position="2539"/>
        <end position="2548"/>
    </location>
</feature>
<feature type="region of interest" description="Disordered" evidence="1">
    <location>
        <begin position="91"/>
        <end position="115"/>
    </location>
</feature>
<feature type="compositionally biased region" description="Basic and acidic residues" evidence="1">
    <location>
        <begin position="2627"/>
        <end position="2640"/>
    </location>
</feature>
<accession>A0AAV4CNS5</accession>
<feature type="compositionally biased region" description="Polar residues" evidence="1">
    <location>
        <begin position="1886"/>
        <end position="1897"/>
    </location>
</feature>
<dbReference type="EMBL" id="BLXT01006781">
    <property type="protein sequence ID" value="GFO33513.1"/>
    <property type="molecule type" value="Genomic_DNA"/>
</dbReference>
<feature type="compositionally biased region" description="Basic and acidic residues" evidence="1">
    <location>
        <begin position="1660"/>
        <end position="1673"/>
    </location>
</feature>
<feature type="compositionally biased region" description="Basic and acidic residues" evidence="1">
    <location>
        <begin position="1807"/>
        <end position="1830"/>
    </location>
</feature>
<dbReference type="Proteomes" id="UP000735302">
    <property type="component" value="Unassembled WGS sequence"/>
</dbReference>
<feature type="compositionally biased region" description="Basic and acidic residues" evidence="1">
    <location>
        <begin position="2296"/>
        <end position="2311"/>
    </location>
</feature>
<feature type="compositionally biased region" description="Basic and acidic residues" evidence="1">
    <location>
        <begin position="2274"/>
        <end position="2285"/>
    </location>
</feature>
<evidence type="ECO:0000313" key="2">
    <source>
        <dbReference type="EMBL" id="GFO33513.1"/>
    </source>
</evidence>
<gene>
    <name evidence="2" type="ORF">PoB_006001800</name>
</gene>
<feature type="compositionally biased region" description="Basic and acidic residues" evidence="1">
    <location>
        <begin position="2917"/>
        <end position="2936"/>
    </location>
</feature>
<feature type="region of interest" description="Disordered" evidence="1">
    <location>
        <begin position="2917"/>
        <end position="2952"/>
    </location>
</feature>
<feature type="region of interest" description="Disordered" evidence="1">
    <location>
        <begin position="3027"/>
        <end position="3056"/>
    </location>
</feature>
<feature type="compositionally biased region" description="Basic residues" evidence="1">
    <location>
        <begin position="1900"/>
        <end position="1909"/>
    </location>
</feature>
<feature type="compositionally biased region" description="Gly residues" evidence="1">
    <location>
        <begin position="3194"/>
        <end position="3203"/>
    </location>
</feature>
<name>A0AAV4CNS5_9GAST</name>
<feature type="region of interest" description="Disordered" evidence="1">
    <location>
        <begin position="2530"/>
        <end position="2562"/>
    </location>
</feature>
<feature type="compositionally biased region" description="Basic and acidic residues" evidence="1">
    <location>
        <begin position="453"/>
        <end position="467"/>
    </location>
</feature>
<evidence type="ECO:0000313" key="3">
    <source>
        <dbReference type="Proteomes" id="UP000735302"/>
    </source>
</evidence>
<feature type="compositionally biased region" description="Polar residues" evidence="1">
    <location>
        <begin position="3027"/>
        <end position="3054"/>
    </location>
</feature>
<comment type="caution">
    <text evidence="2">The sequence shown here is derived from an EMBL/GenBank/DDBJ whole genome shotgun (WGS) entry which is preliminary data.</text>
</comment>
<feature type="compositionally biased region" description="Polar residues" evidence="1">
    <location>
        <begin position="1793"/>
        <end position="1806"/>
    </location>
</feature>
<reference evidence="2 3" key="1">
    <citation type="journal article" date="2021" name="Elife">
        <title>Chloroplast acquisition without the gene transfer in kleptoplastic sea slugs, Plakobranchus ocellatus.</title>
        <authorList>
            <person name="Maeda T."/>
            <person name="Takahashi S."/>
            <person name="Yoshida T."/>
            <person name="Shimamura S."/>
            <person name="Takaki Y."/>
            <person name="Nagai Y."/>
            <person name="Toyoda A."/>
            <person name="Suzuki Y."/>
            <person name="Arimoto A."/>
            <person name="Ishii H."/>
            <person name="Satoh N."/>
            <person name="Nishiyama T."/>
            <person name="Hasebe M."/>
            <person name="Maruyama T."/>
            <person name="Minagawa J."/>
            <person name="Obokata J."/>
            <person name="Shigenobu S."/>
        </authorList>
    </citation>
    <scope>NUCLEOTIDE SEQUENCE [LARGE SCALE GENOMIC DNA]</scope>
</reference>
<feature type="compositionally biased region" description="Basic and acidic residues" evidence="1">
    <location>
        <begin position="733"/>
        <end position="749"/>
    </location>
</feature>
<organism evidence="2 3">
    <name type="scientific">Plakobranchus ocellatus</name>
    <dbReference type="NCBI Taxonomy" id="259542"/>
    <lineage>
        <taxon>Eukaryota</taxon>
        <taxon>Metazoa</taxon>
        <taxon>Spiralia</taxon>
        <taxon>Lophotrochozoa</taxon>
        <taxon>Mollusca</taxon>
        <taxon>Gastropoda</taxon>
        <taxon>Heterobranchia</taxon>
        <taxon>Euthyneura</taxon>
        <taxon>Panpulmonata</taxon>
        <taxon>Sacoglossa</taxon>
        <taxon>Placobranchoidea</taxon>
        <taxon>Plakobranchidae</taxon>
        <taxon>Plakobranchus</taxon>
    </lineage>
</organism>
<feature type="region of interest" description="Disordered" evidence="1">
    <location>
        <begin position="733"/>
        <end position="761"/>
    </location>
</feature>
<feature type="region of interest" description="Disordered" evidence="1">
    <location>
        <begin position="1648"/>
        <end position="1687"/>
    </location>
</feature>
<keyword evidence="3" id="KW-1185">Reference proteome</keyword>
<feature type="region of interest" description="Disordered" evidence="1">
    <location>
        <begin position="3179"/>
        <end position="3203"/>
    </location>
</feature>
<feature type="region of interest" description="Disordered" evidence="1">
    <location>
        <begin position="2274"/>
        <end position="2313"/>
    </location>
</feature>
<feature type="region of interest" description="Disordered" evidence="1">
    <location>
        <begin position="1856"/>
        <end position="1919"/>
    </location>
</feature>
<feature type="compositionally biased region" description="Basic and acidic residues" evidence="1">
    <location>
        <begin position="1775"/>
        <end position="1792"/>
    </location>
</feature>